<name>A0ABN1XXQ3_9PSEU</name>
<dbReference type="Pfam" id="PF19054">
    <property type="entry name" value="DUF5753"/>
    <property type="match status" value="1"/>
</dbReference>
<dbReference type="RefSeq" id="WP_344024229.1">
    <property type="nucleotide sequence ID" value="NZ_BAAAJK010000018.1"/>
</dbReference>
<proteinExistence type="predicted"/>
<dbReference type="SMART" id="SM00530">
    <property type="entry name" value="HTH_XRE"/>
    <property type="match status" value="1"/>
</dbReference>
<dbReference type="InterPro" id="IPR043917">
    <property type="entry name" value="DUF5753"/>
</dbReference>
<dbReference type="Gene3D" id="1.10.260.40">
    <property type="entry name" value="lambda repressor-like DNA-binding domains"/>
    <property type="match status" value="1"/>
</dbReference>
<dbReference type="Pfam" id="PF13560">
    <property type="entry name" value="HTH_31"/>
    <property type="match status" value="1"/>
</dbReference>
<comment type="caution">
    <text evidence="2">The sequence shown here is derived from an EMBL/GenBank/DDBJ whole genome shotgun (WGS) entry which is preliminary data.</text>
</comment>
<protein>
    <recommendedName>
        <fullName evidence="1">HTH cro/C1-type domain-containing protein</fullName>
    </recommendedName>
</protein>
<keyword evidence="3" id="KW-1185">Reference proteome</keyword>
<evidence type="ECO:0000259" key="1">
    <source>
        <dbReference type="SMART" id="SM00530"/>
    </source>
</evidence>
<dbReference type="Proteomes" id="UP001501414">
    <property type="component" value="Unassembled WGS sequence"/>
</dbReference>
<dbReference type="InterPro" id="IPR010982">
    <property type="entry name" value="Lambda_DNA-bd_dom_sf"/>
</dbReference>
<gene>
    <name evidence="2" type="ORF">GCM10009613_37640</name>
</gene>
<feature type="domain" description="HTH cro/C1-type" evidence="1">
    <location>
        <begin position="16"/>
        <end position="71"/>
    </location>
</feature>
<accession>A0ABN1XXQ3</accession>
<evidence type="ECO:0000313" key="3">
    <source>
        <dbReference type="Proteomes" id="UP001501414"/>
    </source>
</evidence>
<organism evidence="2 3">
    <name type="scientific">Pseudonocardia kongjuensis</name>
    <dbReference type="NCBI Taxonomy" id="102227"/>
    <lineage>
        <taxon>Bacteria</taxon>
        <taxon>Bacillati</taxon>
        <taxon>Actinomycetota</taxon>
        <taxon>Actinomycetes</taxon>
        <taxon>Pseudonocardiales</taxon>
        <taxon>Pseudonocardiaceae</taxon>
        <taxon>Pseudonocardia</taxon>
    </lineage>
</organism>
<evidence type="ECO:0000313" key="2">
    <source>
        <dbReference type="EMBL" id="GAA1392569.1"/>
    </source>
</evidence>
<reference evidence="2 3" key="1">
    <citation type="journal article" date="2019" name="Int. J. Syst. Evol. Microbiol.">
        <title>The Global Catalogue of Microorganisms (GCM) 10K type strain sequencing project: providing services to taxonomists for standard genome sequencing and annotation.</title>
        <authorList>
            <consortium name="The Broad Institute Genomics Platform"/>
            <consortium name="The Broad Institute Genome Sequencing Center for Infectious Disease"/>
            <person name="Wu L."/>
            <person name="Ma J."/>
        </authorList>
    </citation>
    <scope>NUCLEOTIDE SEQUENCE [LARGE SCALE GENOMIC DNA]</scope>
    <source>
        <strain evidence="2 3">JCM 11896</strain>
    </source>
</reference>
<sequence>MAPSSPTVASWELSLRLRERRIELGVDVATITARLGFTRNYWSAVENERRSLTEEKLDLLLDLLEYDDAERAELFELRERSRGRGWWTAYSALYGEELQRFHGLEHGAQSIRSYEGIIPGLLQTPEYTRALLEAGVSMRPVEIDQRVEVRMRRQQRLTGPDPLHLTVVLGQAALLQQVGGREVLRAQLRHLAGMMRAHPDTVQIRVLPFTARACSLLGASTFHLIDFASARLPTLAWQEAITVRRILERPDQVRDVVFSWSDARRLALSAEESVRMVEGYAEEL</sequence>
<dbReference type="SUPFAM" id="SSF47413">
    <property type="entry name" value="lambda repressor-like DNA-binding domains"/>
    <property type="match status" value="1"/>
</dbReference>
<dbReference type="InterPro" id="IPR001387">
    <property type="entry name" value="Cro/C1-type_HTH"/>
</dbReference>
<dbReference type="EMBL" id="BAAAJK010000018">
    <property type="protein sequence ID" value="GAA1392569.1"/>
    <property type="molecule type" value="Genomic_DNA"/>
</dbReference>